<dbReference type="InterPro" id="IPR018060">
    <property type="entry name" value="HTH_AraC"/>
</dbReference>
<evidence type="ECO:0000256" key="3">
    <source>
        <dbReference type="ARBA" id="ARBA00023163"/>
    </source>
</evidence>
<accession>A0A2U8FNP0</accession>
<name>A0A2U8FNP0_9BURK</name>
<dbReference type="Gene3D" id="1.10.10.60">
    <property type="entry name" value="Homeodomain-like"/>
    <property type="match status" value="1"/>
</dbReference>
<dbReference type="InterPro" id="IPR020449">
    <property type="entry name" value="Tscrpt_reg_AraC-type_HTH"/>
</dbReference>
<dbReference type="InterPro" id="IPR009057">
    <property type="entry name" value="Homeodomain-like_sf"/>
</dbReference>
<dbReference type="SUPFAM" id="SSF46689">
    <property type="entry name" value="Homeodomain-like"/>
    <property type="match status" value="1"/>
</dbReference>
<dbReference type="AlphaFoldDB" id="A0A2U8FNP0"/>
<dbReference type="PANTHER" id="PTHR46796">
    <property type="entry name" value="HTH-TYPE TRANSCRIPTIONAL ACTIVATOR RHAS-RELATED"/>
    <property type="match status" value="1"/>
</dbReference>
<keyword evidence="3" id="KW-0804">Transcription</keyword>
<dbReference type="InterPro" id="IPR035418">
    <property type="entry name" value="AraC-bd_2"/>
</dbReference>
<reference evidence="5 6" key="1">
    <citation type="submission" date="2018-05" db="EMBL/GenBank/DDBJ databases">
        <title>complete genome sequence of Aquabacterium olei NBRC 110486.</title>
        <authorList>
            <person name="Tang B."/>
            <person name="Chang J."/>
            <person name="Zhang L."/>
            <person name="Yang H."/>
        </authorList>
    </citation>
    <scope>NUCLEOTIDE SEQUENCE [LARGE SCALE GENOMIC DNA]</scope>
    <source>
        <strain evidence="5 6">NBRC 110486</strain>
    </source>
</reference>
<proteinExistence type="predicted"/>
<dbReference type="KEGG" id="aon:DEH84_03520"/>
<gene>
    <name evidence="5" type="ORF">DEH84_03520</name>
</gene>
<dbReference type="SMART" id="SM00342">
    <property type="entry name" value="HTH_ARAC"/>
    <property type="match status" value="1"/>
</dbReference>
<dbReference type="InterPro" id="IPR050204">
    <property type="entry name" value="AraC_XylS_family_regulators"/>
</dbReference>
<organism evidence="5 6">
    <name type="scientific">Aquabacterium olei</name>
    <dbReference type="NCBI Taxonomy" id="1296669"/>
    <lineage>
        <taxon>Bacteria</taxon>
        <taxon>Pseudomonadati</taxon>
        <taxon>Pseudomonadota</taxon>
        <taxon>Betaproteobacteria</taxon>
        <taxon>Burkholderiales</taxon>
        <taxon>Aquabacterium</taxon>
    </lineage>
</organism>
<dbReference type="GO" id="GO:0003700">
    <property type="term" value="F:DNA-binding transcription factor activity"/>
    <property type="evidence" value="ECO:0007669"/>
    <property type="project" value="InterPro"/>
</dbReference>
<evidence type="ECO:0000313" key="5">
    <source>
        <dbReference type="EMBL" id="AWI52590.1"/>
    </source>
</evidence>
<keyword evidence="2" id="KW-0238">DNA-binding</keyword>
<feature type="domain" description="HTH araC/xylS-type" evidence="4">
    <location>
        <begin position="227"/>
        <end position="328"/>
    </location>
</feature>
<protein>
    <recommendedName>
        <fullName evidence="4">HTH araC/xylS-type domain-containing protein</fullName>
    </recommendedName>
</protein>
<dbReference type="Pfam" id="PF14525">
    <property type="entry name" value="AraC_binding_2"/>
    <property type="match status" value="1"/>
</dbReference>
<keyword evidence="1" id="KW-0805">Transcription regulation</keyword>
<evidence type="ECO:0000313" key="6">
    <source>
        <dbReference type="Proteomes" id="UP000244892"/>
    </source>
</evidence>
<sequence>MACEPDHNKRMPTVRIVFDTASVPPESRPAFWADVLCSLYAQCRISPEDPETYRGTVRHCVVPGLEASVIRSAPMQASSVEGHTAHDEQVAYYVAMQLEGVTTIRQLDRELALHPGDVTVWTNARSFAFHSDGPFCSAQFKLPGHRTRRVMPDIDRLLCRPLGEPLAWMRRCLLPLVDEVCGVHGDLDKSAEEALMHTAFDLIVEGLGVCMASAAPARRPLAVYHLHRIKHAIDQRLHDPALNVGILARDLGISATHLHRVFKAEATTAARYILERRLQACASDLSAQQHRLRTITEIAVRHGFGSSSHFSRAFRARFGMTPQQWRRAGLALDDTAPAD</sequence>
<dbReference type="GO" id="GO:0043565">
    <property type="term" value="F:sequence-specific DNA binding"/>
    <property type="evidence" value="ECO:0007669"/>
    <property type="project" value="InterPro"/>
</dbReference>
<dbReference type="PRINTS" id="PR00032">
    <property type="entry name" value="HTHARAC"/>
</dbReference>
<evidence type="ECO:0000256" key="1">
    <source>
        <dbReference type="ARBA" id="ARBA00023015"/>
    </source>
</evidence>
<dbReference type="PANTHER" id="PTHR46796:SF6">
    <property type="entry name" value="ARAC SUBFAMILY"/>
    <property type="match status" value="1"/>
</dbReference>
<dbReference type="EMBL" id="CP029210">
    <property type="protein sequence ID" value="AWI52590.1"/>
    <property type="molecule type" value="Genomic_DNA"/>
</dbReference>
<keyword evidence="6" id="KW-1185">Reference proteome</keyword>
<dbReference type="PROSITE" id="PS01124">
    <property type="entry name" value="HTH_ARAC_FAMILY_2"/>
    <property type="match status" value="1"/>
</dbReference>
<dbReference type="Pfam" id="PF12833">
    <property type="entry name" value="HTH_18"/>
    <property type="match status" value="1"/>
</dbReference>
<evidence type="ECO:0000256" key="2">
    <source>
        <dbReference type="ARBA" id="ARBA00023125"/>
    </source>
</evidence>
<dbReference type="Proteomes" id="UP000244892">
    <property type="component" value="Chromosome"/>
</dbReference>
<evidence type="ECO:0000259" key="4">
    <source>
        <dbReference type="PROSITE" id="PS01124"/>
    </source>
</evidence>